<keyword evidence="4" id="KW-0547">Nucleotide-binding</keyword>
<keyword evidence="4" id="KW-0347">Helicase</keyword>
<keyword evidence="2" id="KW-0378">Hydrolase</keyword>
<dbReference type="OMA" id="NWAWAIL"/>
<dbReference type="GO" id="GO:0005737">
    <property type="term" value="C:cytoplasm"/>
    <property type="evidence" value="ECO:0007669"/>
    <property type="project" value="TreeGrafter"/>
</dbReference>
<feature type="domain" description="3'-5' exonuclease" evidence="3">
    <location>
        <begin position="2"/>
        <end position="148"/>
    </location>
</feature>
<dbReference type="AlphaFoldDB" id="A0A151R6G3"/>
<dbReference type="CDD" id="cd06141">
    <property type="entry name" value="WRN_exo"/>
    <property type="match status" value="1"/>
</dbReference>
<dbReference type="STRING" id="3821.A0A151R6G3"/>
<evidence type="ECO:0000313" key="5">
    <source>
        <dbReference type="Proteomes" id="UP000075243"/>
    </source>
</evidence>
<dbReference type="GO" id="GO:0003676">
    <property type="term" value="F:nucleic acid binding"/>
    <property type="evidence" value="ECO:0007669"/>
    <property type="project" value="InterPro"/>
</dbReference>
<keyword evidence="4" id="KW-0067">ATP-binding</keyword>
<dbReference type="Gramene" id="C.cajan_39787.t">
    <property type="protein sequence ID" value="C.cajan_39787.t.cds1"/>
    <property type="gene ID" value="C.cajan_39787"/>
</dbReference>
<evidence type="ECO:0000313" key="4">
    <source>
        <dbReference type="EMBL" id="KYP37975.1"/>
    </source>
</evidence>
<dbReference type="PANTHER" id="PTHR13620">
    <property type="entry name" value="3-5 EXONUCLEASE"/>
    <property type="match status" value="1"/>
</dbReference>
<proteinExistence type="predicted"/>
<reference evidence="4" key="1">
    <citation type="journal article" date="2012" name="Nat. Biotechnol.">
        <title>Draft genome sequence of pigeonpea (Cajanus cajan), an orphan legume crop of resource-poor farmers.</title>
        <authorList>
            <person name="Varshney R.K."/>
            <person name="Chen W."/>
            <person name="Li Y."/>
            <person name="Bharti A.K."/>
            <person name="Saxena R.K."/>
            <person name="Schlueter J.A."/>
            <person name="Donoghue M.T."/>
            <person name="Azam S."/>
            <person name="Fan G."/>
            <person name="Whaley A.M."/>
            <person name="Farmer A.D."/>
            <person name="Sheridan J."/>
            <person name="Iwata A."/>
            <person name="Tuteja R."/>
            <person name="Penmetsa R.V."/>
            <person name="Wu W."/>
            <person name="Upadhyaya H.D."/>
            <person name="Yang S.P."/>
            <person name="Shah T."/>
            <person name="Saxena K.B."/>
            <person name="Michael T."/>
            <person name="McCombie W.R."/>
            <person name="Yang B."/>
            <person name="Zhang G."/>
            <person name="Yang H."/>
            <person name="Wang J."/>
            <person name="Spillane C."/>
            <person name="Cook D.R."/>
            <person name="May G.D."/>
            <person name="Xu X."/>
            <person name="Jackson S.A."/>
        </authorList>
    </citation>
    <scope>NUCLEOTIDE SEQUENCE [LARGE SCALE GENOMIC DNA]</scope>
</reference>
<keyword evidence="1" id="KW-0540">Nuclease</keyword>
<dbReference type="GO" id="GO:0005634">
    <property type="term" value="C:nucleus"/>
    <property type="evidence" value="ECO:0007669"/>
    <property type="project" value="TreeGrafter"/>
</dbReference>
<dbReference type="GO" id="GO:0006139">
    <property type="term" value="P:nucleobase-containing compound metabolic process"/>
    <property type="evidence" value="ECO:0007669"/>
    <property type="project" value="InterPro"/>
</dbReference>
<dbReference type="EMBL" id="KQ484050">
    <property type="protein sequence ID" value="KYP37975.1"/>
    <property type="molecule type" value="Genomic_DNA"/>
</dbReference>
<dbReference type="InterPro" id="IPR012337">
    <property type="entry name" value="RNaseH-like_sf"/>
</dbReference>
<name>A0A151R6G3_CAJCA</name>
<gene>
    <name evidence="4" type="ORF">KK1_040808</name>
</gene>
<evidence type="ECO:0000256" key="1">
    <source>
        <dbReference type="ARBA" id="ARBA00022722"/>
    </source>
</evidence>
<dbReference type="Proteomes" id="UP000075243">
    <property type="component" value="Unassembled WGS sequence"/>
</dbReference>
<evidence type="ECO:0000259" key="3">
    <source>
        <dbReference type="Pfam" id="PF01612"/>
    </source>
</evidence>
<sequence length="157" mass="17476">MVGLDMEWRPNTQPNMHNPVATLQLCIANRCLVFQILHSPSIPRSLDSFLADPAVTFFGVGIRADAEKLLQDYNLHVANVRDLRPLAAGRLGDRALNQAGLKALGLRVLGLEVQKPTRITMSRWDHRWLSAEQVQYAAVDAFLSYQIACLLSVGAVW</sequence>
<dbReference type="GO" id="GO:0004386">
    <property type="term" value="F:helicase activity"/>
    <property type="evidence" value="ECO:0007669"/>
    <property type="project" value="UniProtKB-KW"/>
</dbReference>
<protein>
    <submittedName>
        <fullName evidence="4">Werner syndrome ATP-dependent helicase isogeny</fullName>
    </submittedName>
</protein>
<dbReference type="PANTHER" id="PTHR13620:SF105">
    <property type="entry name" value="OS01G0737700 PROTEIN"/>
    <property type="match status" value="1"/>
</dbReference>
<dbReference type="Pfam" id="PF01612">
    <property type="entry name" value="DNA_pol_A_exo1"/>
    <property type="match status" value="1"/>
</dbReference>
<dbReference type="InterPro" id="IPR051132">
    <property type="entry name" value="3-5_Exonuclease_domain"/>
</dbReference>
<dbReference type="InterPro" id="IPR002562">
    <property type="entry name" value="3'-5'_exonuclease_dom"/>
</dbReference>
<dbReference type="InterPro" id="IPR036397">
    <property type="entry name" value="RNaseH_sf"/>
</dbReference>
<dbReference type="SUPFAM" id="SSF53098">
    <property type="entry name" value="Ribonuclease H-like"/>
    <property type="match status" value="1"/>
</dbReference>
<organism evidence="4 5">
    <name type="scientific">Cajanus cajan</name>
    <name type="common">Pigeon pea</name>
    <name type="synonym">Cajanus indicus</name>
    <dbReference type="NCBI Taxonomy" id="3821"/>
    <lineage>
        <taxon>Eukaryota</taxon>
        <taxon>Viridiplantae</taxon>
        <taxon>Streptophyta</taxon>
        <taxon>Embryophyta</taxon>
        <taxon>Tracheophyta</taxon>
        <taxon>Spermatophyta</taxon>
        <taxon>Magnoliopsida</taxon>
        <taxon>eudicotyledons</taxon>
        <taxon>Gunneridae</taxon>
        <taxon>Pentapetalae</taxon>
        <taxon>rosids</taxon>
        <taxon>fabids</taxon>
        <taxon>Fabales</taxon>
        <taxon>Fabaceae</taxon>
        <taxon>Papilionoideae</taxon>
        <taxon>50 kb inversion clade</taxon>
        <taxon>NPAAA clade</taxon>
        <taxon>indigoferoid/millettioid clade</taxon>
        <taxon>Phaseoleae</taxon>
        <taxon>Cajanus</taxon>
    </lineage>
</organism>
<accession>A0A151R6G3</accession>
<keyword evidence="5" id="KW-1185">Reference proteome</keyword>
<evidence type="ECO:0000256" key="2">
    <source>
        <dbReference type="ARBA" id="ARBA00022801"/>
    </source>
</evidence>
<dbReference type="Gene3D" id="3.30.420.10">
    <property type="entry name" value="Ribonuclease H-like superfamily/Ribonuclease H"/>
    <property type="match status" value="1"/>
</dbReference>
<dbReference type="GO" id="GO:0008408">
    <property type="term" value="F:3'-5' exonuclease activity"/>
    <property type="evidence" value="ECO:0007669"/>
    <property type="project" value="InterPro"/>
</dbReference>